<reference evidence="2 3" key="1">
    <citation type="submission" date="2006-03" db="EMBL/GenBank/DDBJ databases">
        <title>Complete sequence of Methylobacillus flagellatus KT.</title>
        <authorList>
            <consortium name="US DOE Joint Genome Institute"/>
            <person name="Copeland A."/>
            <person name="Lucas S."/>
            <person name="Lapidus A."/>
            <person name="Barry K."/>
            <person name="Detter J.C."/>
            <person name="Glavina del Rio T."/>
            <person name="Hammon N."/>
            <person name="Israni S."/>
            <person name="Dalin E."/>
            <person name="Tice H."/>
            <person name="Pitluck S."/>
            <person name="Brettin T."/>
            <person name="Bruce D."/>
            <person name="Han C."/>
            <person name="Tapia R."/>
            <person name="Saunders E."/>
            <person name="Gilna P."/>
            <person name="Schmutz J."/>
            <person name="Larimer F."/>
            <person name="Land M."/>
            <person name="Kyrpides N."/>
            <person name="Anderson I."/>
            <person name="Richardson P."/>
        </authorList>
    </citation>
    <scope>NUCLEOTIDE SEQUENCE [LARGE SCALE GENOMIC DNA]</scope>
    <source>
        <strain evidence="3">KT / ATCC 51484 / DSM 6875</strain>
    </source>
</reference>
<evidence type="ECO:0008006" key="4">
    <source>
        <dbReference type="Google" id="ProtNLM"/>
    </source>
</evidence>
<protein>
    <recommendedName>
        <fullName evidence="4">Copper chaperone PCu(A)C</fullName>
    </recommendedName>
</protein>
<keyword evidence="1" id="KW-0732">Signal</keyword>
<dbReference type="RefSeq" id="WP_011479432.1">
    <property type="nucleotide sequence ID" value="NC_007947.1"/>
</dbReference>
<dbReference type="HOGENOM" id="CLU_100939_1_1_4"/>
<accession>Q1H209</accession>
<dbReference type="InterPro" id="IPR007410">
    <property type="entry name" value="LpqE-like"/>
</dbReference>
<dbReference type="eggNOG" id="COG2847">
    <property type="taxonomic scope" value="Bacteria"/>
</dbReference>
<organism evidence="2 3">
    <name type="scientific">Methylobacillus flagellatus (strain ATCC 51484 / DSM 6875 / VKM B-1610 / KT)</name>
    <dbReference type="NCBI Taxonomy" id="265072"/>
    <lineage>
        <taxon>Bacteria</taxon>
        <taxon>Pseudomonadati</taxon>
        <taxon>Pseudomonadota</taxon>
        <taxon>Betaproteobacteria</taxon>
        <taxon>Nitrosomonadales</taxon>
        <taxon>Methylophilaceae</taxon>
        <taxon>Methylobacillus</taxon>
    </lineage>
</organism>
<dbReference type="STRING" id="265072.Mfla_1210"/>
<dbReference type="Proteomes" id="UP000002440">
    <property type="component" value="Chromosome"/>
</dbReference>
<dbReference type="Pfam" id="PF04314">
    <property type="entry name" value="PCuAC"/>
    <property type="match status" value="1"/>
</dbReference>
<evidence type="ECO:0000313" key="2">
    <source>
        <dbReference type="EMBL" id="ABE49478.1"/>
    </source>
</evidence>
<evidence type="ECO:0000256" key="1">
    <source>
        <dbReference type="SAM" id="SignalP"/>
    </source>
</evidence>
<dbReference type="PANTHER" id="PTHR36302:SF1">
    <property type="entry name" value="COPPER CHAPERONE PCU(A)C"/>
    <property type="match status" value="1"/>
</dbReference>
<dbReference type="KEGG" id="mfa:Mfla_1210"/>
<feature type="signal peptide" evidence="1">
    <location>
        <begin position="1"/>
        <end position="18"/>
    </location>
</feature>
<sequence length="149" mass="16117">MKHICLSLLLLCSLHAQAEVTIVEPWVRTTAPGQKVAAGYARIVSDKDVVLVSASSSHADKVEVHEMLMDDGIMKMRPLQRLELKANTPVELKPSGAHLMLIGIKSPVKVGDAIPLTLVFEDGQAVQESVSAVFNGRAVSHQGMEHHAH</sequence>
<dbReference type="Gene3D" id="2.60.40.1890">
    <property type="entry name" value="PCu(A)C copper chaperone"/>
    <property type="match status" value="1"/>
</dbReference>
<dbReference type="EMBL" id="CP000284">
    <property type="protein sequence ID" value="ABE49478.1"/>
    <property type="molecule type" value="Genomic_DNA"/>
</dbReference>
<feature type="chain" id="PRO_5004189879" description="Copper chaperone PCu(A)C" evidence="1">
    <location>
        <begin position="19"/>
        <end position="149"/>
    </location>
</feature>
<dbReference type="AlphaFoldDB" id="Q1H209"/>
<proteinExistence type="predicted"/>
<gene>
    <name evidence="2" type="ordered locus">Mfla_1210</name>
</gene>
<dbReference type="InterPro" id="IPR058248">
    <property type="entry name" value="Lxx211020-like"/>
</dbReference>
<dbReference type="InterPro" id="IPR036182">
    <property type="entry name" value="PCuAC_sf"/>
</dbReference>
<keyword evidence="3" id="KW-1185">Reference proteome</keyword>
<name>Q1H209_METFK</name>
<dbReference type="PANTHER" id="PTHR36302">
    <property type="entry name" value="BLR7088 PROTEIN"/>
    <property type="match status" value="1"/>
</dbReference>
<evidence type="ECO:0000313" key="3">
    <source>
        <dbReference type="Proteomes" id="UP000002440"/>
    </source>
</evidence>
<dbReference type="SUPFAM" id="SSF110087">
    <property type="entry name" value="DR1885-like metal-binding protein"/>
    <property type="match status" value="1"/>
</dbReference>